<protein>
    <submittedName>
        <fullName evidence="2">Uncharacterized protein</fullName>
    </submittedName>
</protein>
<dbReference type="EMBL" id="JAPDFW010000124">
    <property type="protein sequence ID" value="KAJ5067917.1"/>
    <property type="molecule type" value="Genomic_DNA"/>
</dbReference>
<name>A0A9Q0R5B2_ANAIG</name>
<proteinExistence type="predicted"/>
<reference evidence="2" key="1">
    <citation type="submission" date="2022-10" db="EMBL/GenBank/DDBJ databases">
        <title>Novel sulphate-reducing endosymbionts in the free-living metamonad Anaeramoeba.</title>
        <authorList>
            <person name="Jerlstrom-Hultqvist J."/>
            <person name="Cepicka I."/>
            <person name="Gallot-Lavallee L."/>
            <person name="Salas-Leiva D."/>
            <person name="Curtis B.A."/>
            <person name="Zahonova K."/>
            <person name="Pipaliya S."/>
            <person name="Dacks J."/>
            <person name="Roger A.J."/>
        </authorList>
    </citation>
    <scope>NUCLEOTIDE SEQUENCE</scope>
    <source>
        <strain evidence="2">BMAN</strain>
    </source>
</reference>
<keyword evidence="1" id="KW-0175">Coiled coil</keyword>
<dbReference type="Proteomes" id="UP001149090">
    <property type="component" value="Unassembled WGS sequence"/>
</dbReference>
<evidence type="ECO:0000256" key="1">
    <source>
        <dbReference type="SAM" id="Coils"/>
    </source>
</evidence>
<dbReference type="AlphaFoldDB" id="A0A9Q0R5B2"/>
<evidence type="ECO:0000313" key="2">
    <source>
        <dbReference type="EMBL" id="KAJ5067917.1"/>
    </source>
</evidence>
<evidence type="ECO:0000313" key="3">
    <source>
        <dbReference type="Proteomes" id="UP001149090"/>
    </source>
</evidence>
<organism evidence="2 3">
    <name type="scientific">Anaeramoeba ignava</name>
    <name type="common">Anaerobic marine amoeba</name>
    <dbReference type="NCBI Taxonomy" id="1746090"/>
    <lineage>
        <taxon>Eukaryota</taxon>
        <taxon>Metamonada</taxon>
        <taxon>Anaeramoebidae</taxon>
        <taxon>Anaeramoeba</taxon>
    </lineage>
</organism>
<keyword evidence="3" id="KW-1185">Reference proteome</keyword>
<gene>
    <name evidence="2" type="ORF">M0811_12835</name>
</gene>
<sequence length="111" mass="13733">MNYFDKFNEEENLLNQMIKKISQNNNFQENNQLSNIQNFTYLEIKDIIFQKKILKEKQKELNEIKYETIQEKQYETIQEKQKELNKIENEIIQKFDKLFERKTFESKISKI</sequence>
<comment type="caution">
    <text evidence="2">The sequence shown here is derived from an EMBL/GenBank/DDBJ whole genome shotgun (WGS) entry which is preliminary data.</text>
</comment>
<accession>A0A9Q0R5B2</accession>
<feature type="coiled-coil region" evidence="1">
    <location>
        <begin position="70"/>
        <end position="97"/>
    </location>
</feature>